<feature type="transmembrane region" description="Helical" evidence="1">
    <location>
        <begin position="6"/>
        <end position="26"/>
    </location>
</feature>
<dbReference type="InterPro" id="IPR055460">
    <property type="entry name" value="IFT52_central"/>
</dbReference>
<dbReference type="PANTHER" id="PTHR12969">
    <property type="entry name" value="NGD5/OSM-6/IFT52"/>
    <property type="match status" value="1"/>
</dbReference>
<keyword evidence="4" id="KW-1185">Reference proteome</keyword>
<dbReference type="AlphaFoldDB" id="A0ABD2LCC0"/>
<comment type="caution">
    <text evidence="3">The sequence shown here is derived from an EMBL/GenBank/DDBJ whole genome shotgun (WGS) entry which is preliminary data.</text>
</comment>
<gene>
    <name evidence="3" type="ORF">niasHT_017786</name>
</gene>
<name>A0ABD2LCC0_9BILA</name>
<accession>A0ABD2LCC0</accession>
<dbReference type="InterPro" id="IPR039975">
    <property type="entry name" value="IFT52"/>
</dbReference>
<evidence type="ECO:0000313" key="3">
    <source>
        <dbReference type="EMBL" id="KAL3112859.1"/>
    </source>
</evidence>
<organism evidence="3 4">
    <name type="scientific">Heterodera trifolii</name>
    <dbReference type="NCBI Taxonomy" id="157864"/>
    <lineage>
        <taxon>Eukaryota</taxon>
        <taxon>Metazoa</taxon>
        <taxon>Ecdysozoa</taxon>
        <taxon>Nematoda</taxon>
        <taxon>Chromadorea</taxon>
        <taxon>Rhabditida</taxon>
        <taxon>Tylenchina</taxon>
        <taxon>Tylenchomorpha</taxon>
        <taxon>Tylenchoidea</taxon>
        <taxon>Heteroderidae</taxon>
        <taxon>Heteroderinae</taxon>
        <taxon>Heterodera</taxon>
    </lineage>
</organism>
<sequence length="108" mass="12830">MNRWFYRIWGLFSVFVLSVYLFQSLYDKIGLKHEPLTLVSPAFQVPMPPFAPAIFAPEFRELAPPQLELFDLDDAFATHEIQLAQLTNRCDRTREWPKDRTFLLRRVK</sequence>
<dbReference type="EMBL" id="JBICBT010000462">
    <property type="protein sequence ID" value="KAL3112859.1"/>
    <property type="molecule type" value="Genomic_DNA"/>
</dbReference>
<proteinExistence type="predicted"/>
<evidence type="ECO:0000313" key="4">
    <source>
        <dbReference type="Proteomes" id="UP001620626"/>
    </source>
</evidence>
<keyword evidence="1" id="KW-1133">Transmembrane helix</keyword>
<protein>
    <recommendedName>
        <fullName evidence="2">IFT52 central domain-containing protein</fullName>
    </recommendedName>
</protein>
<keyword evidence="1" id="KW-0812">Transmembrane</keyword>
<dbReference type="Pfam" id="PF23352">
    <property type="entry name" value="IFT52_central"/>
    <property type="match status" value="1"/>
</dbReference>
<dbReference type="PANTHER" id="PTHR12969:SF7">
    <property type="entry name" value="INTRAFLAGELLAR TRANSPORT PROTEIN 52 HOMOLOG"/>
    <property type="match status" value="1"/>
</dbReference>
<evidence type="ECO:0000259" key="2">
    <source>
        <dbReference type="Pfam" id="PF23352"/>
    </source>
</evidence>
<feature type="domain" description="IFT52 central" evidence="2">
    <location>
        <begin position="19"/>
        <end position="65"/>
    </location>
</feature>
<dbReference type="Proteomes" id="UP001620626">
    <property type="component" value="Unassembled WGS sequence"/>
</dbReference>
<evidence type="ECO:0000256" key="1">
    <source>
        <dbReference type="SAM" id="Phobius"/>
    </source>
</evidence>
<keyword evidence="1" id="KW-0472">Membrane</keyword>
<reference evidence="3 4" key="1">
    <citation type="submission" date="2024-10" db="EMBL/GenBank/DDBJ databases">
        <authorList>
            <person name="Kim D."/>
        </authorList>
    </citation>
    <scope>NUCLEOTIDE SEQUENCE [LARGE SCALE GENOMIC DNA]</scope>
    <source>
        <strain evidence="3">BH-2024</strain>
    </source>
</reference>